<evidence type="ECO:0000313" key="1">
    <source>
        <dbReference type="EMBL" id="MCL9817771.1"/>
    </source>
</evidence>
<dbReference type="EMBL" id="JAKRVX010000005">
    <property type="protein sequence ID" value="MCL9817771.1"/>
    <property type="molecule type" value="Genomic_DNA"/>
</dbReference>
<reference evidence="1" key="2">
    <citation type="submission" date="2022-02" db="EMBL/GenBank/DDBJ databases">
        <authorList>
            <person name="Elcheninov A.G."/>
            <person name="Sorokin D.Y."/>
            <person name="Kublanov I.V."/>
        </authorList>
    </citation>
    <scope>NUCLEOTIDE SEQUENCE</scope>
    <source>
        <strain evidence="1">AArc-St2</strain>
    </source>
</reference>
<keyword evidence="2" id="KW-1185">Reference proteome</keyword>
<organism evidence="1 2">
    <name type="scientific">Natronocalculus amylovorans</name>
    <dbReference type="NCBI Taxonomy" id="2917812"/>
    <lineage>
        <taxon>Archaea</taxon>
        <taxon>Methanobacteriati</taxon>
        <taxon>Methanobacteriota</taxon>
        <taxon>Stenosarchaea group</taxon>
        <taxon>Halobacteria</taxon>
        <taxon>Halobacteriales</taxon>
        <taxon>Haloferacaceae</taxon>
        <taxon>Natronocalculus</taxon>
    </lineage>
</organism>
<dbReference type="Proteomes" id="UP001203207">
    <property type="component" value="Unassembled WGS sequence"/>
</dbReference>
<reference evidence="1" key="1">
    <citation type="journal article" date="2022" name="Syst. Appl. Microbiol.">
        <title>Natronocalculus amylovorans gen. nov., sp. nov., and Natranaeroarchaeum aerophilus sp. nov., dominant culturable amylolytic natronoarchaea from hypersaline soda lakes in southwestern Siberia.</title>
        <authorList>
            <person name="Sorokin D.Y."/>
            <person name="Elcheninov A.G."/>
            <person name="Khizhniak T.V."/>
            <person name="Koenen M."/>
            <person name="Bale N.J."/>
            <person name="Damste J.S.S."/>
            <person name="Kublanov I.V."/>
        </authorList>
    </citation>
    <scope>NUCLEOTIDE SEQUENCE</scope>
    <source>
        <strain evidence="1">AArc-St2</strain>
    </source>
</reference>
<sequence>MTDTEFVPLILNNESAAQWEVVYSSIQDGQVTDDALKDGTGLSGIHIEEALKGLAAMRLINDRNEPYEENPLIEIDDVSDSIRYRLTGLQGLMDEHVPDNWGRHAGVLLHYEYLVEEREQYFRDDDEGLWKKIRNWEEDRGYEPKKKNGDNYQFNTKKWTHWTVIADHLGLIRKTKGSFYTTYFDPEILRGTLLWYSDKTGTYSFPISKYINWLDENVVPCPTQGNTVPVSISHTLHLLSRTGWLNFVEEGDSATASLAGIEPSQYPDSVNSISIIKS</sequence>
<dbReference type="AlphaFoldDB" id="A0AAE3FYR5"/>
<protein>
    <submittedName>
        <fullName evidence="1">Uncharacterized protein</fullName>
    </submittedName>
</protein>
<accession>A0AAE3FYR5</accession>
<evidence type="ECO:0000313" key="2">
    <source>
        <dbReference type="Proteomes" id="UP001203207"/>
    </source>
</evidence>
<proteinExistence type="predicted"/>
<comment type="caution">
    <text evidence="1">The sequence shown here is derived from an EMBL/GenBank/DDBJ whole genome shotgun (WGS) entry which is preliminary data.</text>
</comment>
<gene>
    <name evidence="1" type="ORF">AArcSt2_12535</name>
</gene>
<dbReference type="RefSeq" id="WP_250585112.1">
    <property type="nucleotide sequence ID" value="NZ_JAKRVX010000005.1"/>
</dbReference>
<name>A0AAE3FYR5_9EURY</name>